<keyword evidence="6" id="KW-0378">Hydrolase</keyword>
<keyword evidence="8 10" id="KW-1133">Transmembrane helix</keyword>
<evidence type="ECO:0000259" key="11">
    <source>
        <dbReference type="Pfam" id="PF02163"/>
    </source>
</evidence>
<feature type="transmembrane region" description="Helical" evidence="10">
    <location>
        <begin position="87"/>
        <end position="110"/>
    </location>
</feature>
<reference evidence="12" key="2">
    <citation type="submission" date="2020-01" db="EMBL/GenBank/DDBJ databases">
        <authorList>
            <person name="Campanaro S."/>
        </authorList>
    </citation>
    <scope>NUCLEOTIDE SEQUENCE</scope>
    <source>
        <strain evidence="12">AS06rmzACSIP_7</strain>
    </source>
</reference>
<evidence type="ECO:0000256" key="1">
    <source>
        <dbReference type="ARBA" id="ARBA00001947"/>
    </source>
</evidence>
<dbReference type="EMBL" id="JAAYEE010000097">
    <property type="protein sequence ID" value="NLW34959.1"/>
    <property type="molecule type" value="Genomic_DNA"/>
</dbReference>
<evidence type="ECO:0000313" key="12">
    <source>
        <dbReference type="EMBL" id="NLW34959.1"/>
    </source>
</evidence>
<feature type="transmembrane region" description="Helical" evidence="10">
    <location>
        <begin position="193"/>
        <end position="223"/>
    </location>
</feature>
<evidence type="ECO:0000256" key="6">
    <source>
        <dbReference type="ARBA" id="ARBA00022801"/>
    </source>
</evidence>
<dbReference type="Pfam" id="PF02163">
    <property type="entry name" value="Peptidase_M50"/>
    <property type="match status" value="1"/>
</dbReference>
<keyword evidence="4 12" id="KW-0645">Protease</keyword>
<evidence type="ECO:0000256" key="7">
    <source>
        <dbReference type="ARBA" id="ARBA00022946"/>
    </source>
</evidence>
<evidence type="ECO:0000256" key="2">
    <source>
        <dbReference type="ARBA" id="ARBA00004141"/>
    </source>
</evidence>
<feature type="transmembrane region" description="Helical" evidence="10">
    <location>
        <begin position="57"/>
        <end position="75"/>
    </location>
</feature>
<protein>
    <submittedName>
        <fullName evidence="12">Site-2 protease family protein</fullName>
    </submittedName>
</protein>
<dbReference type="PANTHER" id="PTHR31412:SF0">
    <property type="entry name" value="ZINC METALLOPROTEASE EGY1, CHLOROPLASTIC-RELATED"/>
    <property type="match status" value="1"/>
</dbReference>
<feature type="transmembrane region" description="Helical" evidence="10">
    <location>
        <begin position="243"/>
        <end position="261"/>
    </location>
</feature>
<dbReference type="Proteomes" id="UP000777265">
    <property type="component" value="Unassembled WGS sequence"/>
</dbReference>
<keyword evidence="5 10" id="KW-0812">Transmembrane</keyword>
<dbReference type="AlphaFoldDB" id="A0A971M493"/>
<dbReference type="PANTHER" id="PTHR31412">
    <property type="entry name" value="ZINC METALLOPROTEASE EGY1"/>
    <property type="match status" value="1"/>
</dbReference>
<sequence length="278" mass="30584">MRTIRTIAIHIILFILTVITTYLVGGSMYSASIMTILLSHEMGHYVMSKRHGVPATLPYFIPLPMPPFGTLGAIIRMKGIILNKKALFDIGVAGPLSGFVVSIPFIVLGIKFSEIQHMAGSNTPFLQLGDPLLFKILQKMLLGDIPEGYDLVLHPFAYAGWVGLFVTALNLLPVGQLDGGHVVYAVFGNRSKWVFAASITALAIFSIVYNPGWLLLVILLLIFGMRHPQPFDMETGLDRRRKLLALLVLVIFLLSFTPAPFPETNILKNTTNSEGIPI</sequence>
<dbReference type="InterPro" id="IPR008915">
    <property type="entry name" value="Peptidase_M50"/>
</dbReference>
<accession>A0A971M493</accession>
<dbReference type="GO" id="GO:0016020">
    <property type="term" value="C:membrane"/>
    <property type="evidence" value="ECO:0007669"/>
    <property type="project" value="UniProtKB-SubCell"/>
</dbReference>
<evidence type="ECO:0000256" key="3">
    <source>
        <dbReference type="ARBA" id="ARBA00007931"/>
    </source>
</evidence>
<organism evidence="12 13">
    <name type="scientific">Syntrophorhabdus aromaticivorans</name>
    <dbReference type="NCBI Taxonomy" id="328301"/>
    <lineage>
        <taxon>Bacteria</taxon>
        <taxon>Pseudomonadati</taxon>
        <taxon>Thermodesulfobacteriota</taxon>
        <taxon>Syntrophorhabdia</taxon>
        <taxon>Syntrophorhabdales</taxon>
        <taxon>Syntrophorhabdaceae</taxon>
        <taxon>Syntrophorhabdus</taxon>
    </lineage>
</organism>
<feature type="domain" description="Peptidase M50" evidence="11">
    <location>
        <begin position="30"/>
        <end position="192"/>
    </location>
</feature>
<evidence type="ECO:0000313" key="13">
    <source>
        <dbReference type="Proteomes" id="UP000777265"/>
    </source>
</evidence>
<comment type="caution">
    <text evidence="12">The sequence shown here is derived from an EMBL/GenBank/DDBJ whole genome shotgun (WGS) entry which is preliminary data.</text>
</comment>
<dbReference type="GO" id="GO:0008233">
    <property type="term" value="F:peptidase activity"/>
    <property type="evidence" value="ECO:0007669"/>
    <property type="project" value="UniProtKB-KW"/>
</dbReference>
<name>A0A971M493_9BACT</name>
<dbReference type="CDD" id="cd06160">
    <property type="entry name" value="S2P-M50_like_2"/>
    <property type="match status" value="1"/>
</dbReference>
<dbReference type="InterPro" id="IPR044838">
    <property type="entry name" value="EGY1-like"/>
</dbReference>
<evidence type="ECO:0000256" key="5">
    <source>
        <dbReference type="ARBA" id="ARBA00022692"/>
    </source>
</evidence>
<proteinExistence type="inferred from homology"/>
<comment type="subcellular location">
    <subcellularLocation>
        <location evidence="2">Membrane</location>
        <topology evidence="2">Multi-pass membrane protein</topology>
    </subcellularLocation>
</comment>
<dbReference type="GO" id="GO:0006508">
    <property type="term" value="P:proteolysis"/>
    <property type="evidence" value="ECO:0007669"/>
    <property type="project" value="UniProtKB-KW"/>
</dbReference>
<feature type="transmembrane region" description="Helical" evidence="10">
    <location>
        <begin position="12"/>
        <end position="37"/>
    </location>
</feature>
<evidence type="ECO:0000256" key="8">
    <source>
        <dbReference type="ARBA" id="ARBA00022989"/>
    </source>
</evidence>
<comment type="cofactor">
    <cofactor evidence="1">
        <name>Zn(2+)</name>
        <dbReference type="ChEBI" id="CHEBI:29105"/>
    </cofactor>
</comment>
<evidence type="ECO:0000256" key="10">
    <source>
        <dbReference type="SAM" id="Phobius"/>
    </source>
</evidence>
<comment type="similarity">
    <text evidence="3">Belongs to the peptidase M50B family.</text>
</comment>
<reference evidence="12" key="1">
    <citation type="journal article" date="2020" name="Biotechnol. Biofuels">
        <title>New insights from the biogas microbiome by comprehensive genome-resolved metagenomics of nearly 1600 species originating from multiple anaerobic digesters.</title>
        <authorList>
            <person name="Campanaro S."/>
            <person name="Treu L."/>
            <person name="Rodriguez-R L.M."/>
            <person name="Kovalovszki A."/>
            <person name="Ziels R.M."/>
            <person name="Maus I."/>
            <person name="Zhu X."/>
            <person name="Kougias P.G."/>
            <person name="Basile A."/>
            <person name="Luo G."/>
            <person name="Schluter A."/>
            <person name="Konstantinidis K.T."/>
            <person name="Angelidaki I."/>
        </authorList>
    </citation>
    <scope>NUCLEOTIDE SEQUENCE</scope>
    <source>
        <strain evidence="12">AS06rmzACSIP_7</strain>
    </source>
</reference>
<gene>
    <name evidence="12" type="ORF">GXY80_05675</name>
</gene>
<evidence type="ECO:0000256" key="9">
    <source>
        <dbReference type="ARBA" id="ARBA00023136"/>
    </source>
</evidence>
<keyword evidence="7" id="KW-0809">Transit peptide</keyword>
<evidence type="ECO:0000256" key="4">
    <source>
        <dbReference type="ARBA" id="ARBA00022670"/>
    </source>
</evidence>
<keyword evidence="9 10" id="KW-0472">Membrane</keyword>